<reference evidence="1 2" key="1">
    <citation type="submission" date="2017-07" db="EMBL/GenBank/DDBJ databases">
        <title>Draft Genome Sequences of Select Purple Nonsulfur Bacteria.</title>
        <authorList>
            <person name="Lasarre B."/>
            <person name="Mckinlay J.B."/>
        </authorList>
    </citation>
    <scope>NUCLEOTIDE SEQUENCE [LARGE SCALE GENOMIC DNA]</scope>
    <source>
        <strain evidence="1 2">DSM 11907</strain>
    </source>
</reference>
<dbReference type="Proteomes" id="UP000248863">
    <property type="component" value="Unassembled WGS sequence"/>
</dbReference>
<accession>A0A327KLM3</accession>
<dbReference type="EMBL" id="NPEU01000067">
    <property type="protein sequence ID" value="RAI39679.1"/>
    <property type="molecule type" value="Genomic_DNA"/>
</dbReference>
<organism evidence="1 2">
    <name type="scientific">Rhodoplanes elegans</name>
    <dbReference type="NCBI Taxonomy" id="29408"/>
    <lineage>
        <taxon>Bacteria</taxon>
        <taxon>Pseudomonadati</taxon>
        <taxon>Pseudomonadota</taxon>
        <taxon>Alphaproteobacteria</taxon>
        <taxon>Hyphomicrobiales</taxon>
        <taxon>Nitrobacteraceae</taxon>
        <taxon>Rhodoplanes</taxon>
    </lineage>
</organism>
<protein>
    <submittedName>
        <fullName evidence="1">Uncharacterized protein</fullName>
    </submittedName>
</protein>
<proteinExistence type="predicted"/>
<name>A0A327KLM3_9BRAD</name>
<evidence type="ECO:0000313" key="2">
    <source>
        <dbReference type="Proteomes" id="UP000248863"/>
    </source>
</evidence>
<keyword evidence="2" id="KW-1185">Reference proteome</keyword>
<dbReference type="AlphaFoldDB" id="A0A327KLM3"/>
<evidence type="ECO:0000313" key="1">
    <source>
        <dbReference type="EMBL" id="RAI39679.1"/>
    </source>
</evidence>
<sequence>MIHVFQARRTFSLNWGEFLANRRSRRPGLWLMSQPDIQEALIEAFEEQALLKLRSVTSLEDYLTFVSAHTFRHKLFDWPEVRIIVDVARGDLAGHVRSAMPISTAGATILHTTKRAEQNISASASCALGSRPMIGQDSRPCCTSGRRSPSGI</sequence>
<gene>
    <name evidence="1" type="ORF">CH338_08675</name>
</gene>
<comment type="caution">
    <text evidence="1">The sequence shown here is derived from an EMBL/GenBank/DDBJ whole genome shotgun (WGS) entry which is preliminary data.</text>
</comment>